<dbReference type="Pfam" id="PF04021">
    <property type="entry name" value="Class_IIIsignal"/>
    <property type="match status" value="1"/>
</dbReference>
<organism evidence="2 3">
    <name type="scientific">Methanotorris formicicus Mc-S-70</name>
    <dbReference type="NCBI Taxonomy" id="647171"/>
    <lineage>
        <taxon>Archaea</taxon>
        <taxon>Methanobacteriati</taxon>
        <taxon>Methanobacteriota</taxon>
        <taxon>Methanomada group</taxon>
        <taxon>Methanococci</taxon>
        <taxon>Methanococcales</taxon>
        <taxon>Methanocaldococcaceae</taxon>
        <taxon>Methanotorris</taxon>
    </lineage>
</organism>
<sequence length="72" mass="7910">MKIITSKRAQISLELGILLMVAVTVVVIVAYYYLTTIKTSGETVNKTITNASTTYSEKIKDIANQLSNLSNK</sequence>
<evidence type="ECO:0000256" key="1">
    <source>
        <dbReference type="SAM" id="Phobius"/>
    </source>
</evidence>
<dbReference type="RefSeq" id="WP_007044194.1">
    <property type="nucleotide sequence ID" value="NZ_AGJL01000014.1"/>
</dbReference>
<protein>
    <recommendedName>
        <fullName evidence="4">Class III signal peptide-containing protein</fullName>
    </recommendedName>
</protein>
<dbReference type="STRING" id="647171.MetfoDRAFT_0755"/>
<keyword evidence="3" id="KW-1185">Reference proteome</keyword>
<evidence type="ECO:0000313" key="3">
    <source>
        <dbReference type="Proteomes" id="UP000003706"/>
    </source>
</evidence>
<comment type="caution">
    <text evidence="2">The sequence shown here is derived from an EMBL/GenBank/DDBJ whole genome shotgun (WGS) entry which is preliminary data.</text>
</comment>
<gene>
    <name evidence="2" type="ORF">MetfoDRAFT_0755</name>
</gene>
<dbReference type="AlphaFoldDB" id="H1KY82"/>
<name>H1KY82_9EURY</name>
<keyword evidence="1" id="KW-1133">Transmembrane helix</keyword>
<accession>H1KY82</accession>
<reference evidence="2 3" key="1">
    <citation type="submission" date="2011-09" db="EMBL/GenBank/DDBJ databases">
        <title>The draft genome of Methanotorris formicicus Mc-S-70.</title>
        <authorList>
            <consortium name="US DOE Joint Genome Institute (JGI-PGF)"/>
            <person name="Lucas S."/>
            <person name="Han J."/>
            <person name="Lapidus A."/>
            <person name="Cheng J.-F."/>
            <person name="Goodwin L."/>
            <person name="Pitluck S."/>
            <person name="Peters L."/>
            <person name="Land M.L."/>
            <person name="Hauser L."/>
            <person name="Sieprawska-Lupa M."/>
            <person name="Takai K."/>
            <person name="Miyazaki J."/>
            <person name="Whitman W."/>
            <person name="Woyke T.J."/>
        </authorList>
    </citation>
    <scope>NUCLEOTIDE SEQUENCE [LARGE SCALE GENOMIC DNA]</scope>
    <source>
        <strain evidence="2 3">Mc-S-70</strain>
    </source>
</reference>
<proteinExistence type="predicted"/>
<dbReference type="Proteomes" id="UP000003706">
    <property type="component" value="Unassembled WGS sequence"/>
</dbReference>
<evidence type="ECO:0000313" key="2">
    <source>
        <dbReference type="EMBL" id="EHP87442.1"/>
    </source>
</evidence>
<evidence type="ECO:0008006" key="4">
    <source>
        <dbReference type="Google" id="ProtNLM"/>
    </source>
</evidence>
<dbReference type="InterPro" id="IPR007166">
    <property type="entry name" value="Class3_signal_pept_motif"/>
</dbReference>
<keyword evidence="1" id="KW-0472">Membrane</keyword>
<feature type="transmembrane region" description="Helical" evidence="1">
    <location>
        <begin position="12"/>
        <end position="34"/>
    </location>
</feature>
<keyword evidence="1" id="KW-0812">Transmembrane</keyword>
<dbReference type="EMBL" id="AGJL01000014">
    <property type="protein sequence ID" value="EHP87442.1"/>
    <property type="molecule type" value="Genomic_DNA"/>
</dbReference>